<proteinExistence type="predicted"/>
<feature type="region of interest" description="Disordered" evidence="1">
    <location>
        <begin position="72"/>
        <end position="111"/>
    </location>
</feature>
<evidence type="ECO:0000256" key="1">
    <source>
        <dbReference type="SAM" id="MobiDB-lite"/>
    </source>
</evidence>
<reference evidence="2" key="1">
    <citation type="journal article" date="2022" name="bioRxiv">
        <title>Sequencing and chromosome-scale assembly of the giantPleurodeles waltlgenome.</title>
        <authorList>
            <person name="Brown T."/>
            <person name="Elewa A."/>
            <person name="Iarovenko S."/>
            <person name="Subramanian E."/>
            <person name="Araus A.J."/>
            <person name="Petzold A."/>
            <person name="Susuki M."/>
            <person name="Suzuki K.-i.T."/>
            <person name="Hayashi T."/>
            <person name="Toyoda A."/>
            <person name="Oliveira C."/>
            <person name="Osipova E."/>
            <person name="Leigh N.D."/>
            <person name="Simon A."/>
            <person name="Yun M.H."/>
        </authorList>
    </citation>
    <scope>NUCLEOTIDE SEQUENCE</scope>
    <source>
        <strain evidence="2">20211129_DDA</strain>
        <tissue evidence="2">Liver</tissue>
    </source>
</reference>
<dbReference type="Proteomes" id="UP001066276">
    <property type="component" value="Chromosome 3_1"/>
</dbReference>
<keyword evidence="3" id="KW-1185">Reference proteome</keyword>
<comment type="caution">
    <text evidence="2">The sequence shown here is derived from an EMBL/GenBank/DDBJ whole genome shotgun (WGS) entry which is preliminary data.</text>
</comment>
<protein>
    <submittedName>
        <fullName evidence="2">Uncharacterized protein</fullName>
    </submittedName>
</protein>
<feature type="region of interest" description="Disordered" evidence="1">
    <location>
        <begin position="1"/>
        <end position="23"/>
    </location>
</feature>
<name>A0AAV7UNE3_PLEWA</name>
<dbReference type="AlphaFoldDB" id="A0AAV7UNE3"/>
<dbReference type="EMBL" id="JANPWB010000005">
    <property type="protein sequence ID" value="KAJ1190272.1"/>
    <property type="molecule type" value="Genomic_DNA"/>
</dbReference>
<feature type="compositionally biased region" description="Basic and acidic residues" evidence="1">
    <location>
        <begin position="72"/>
        <end position="86"/>
    </location>
</feature>
<organism evidence="2 3">
    <name type="scientific">Pleurodeles waltl</name>
    <name type="common">Iberian ribbed newt</name>
    <dbReference type="NCBI Taxonomy" id="8319"/>
    <lineage>
        <taxon>Eukaryota</taxon>
        <taxon>Metazoa</taxon>
        <taxon>Chordata</taxon>
        <taxon>Craniata</taxon>
        <taxon>Vertebrata</taxon>
        <taxon>Euteleostomi</taxon>
        <taxon>Amphibia</taxon>
        <taxon>Batrachia</taxon>
        <taxon>Caudata</taxon>
        <taxon>Salamandroidea</taxon>
        <taxon>Salamandridae</taxon>
        <taxon>Pleurodelinae</taxon>
        <taxon>Pleurodeles</taxon>
    </lineage>
</organism>
<evidence type="ECO:0000313" key="2">
    <source>
        <dbReference type="EMBL" id="KAJ1190272.1"/>
    </source>
</evidence>
<evidence type="ECO:0000313" key="3">
    <source>
        <dbReference type="Proteomes" id="UP001066276"/>
    </source>
</evidence>
<gene>
    <name evidence="2" type="ORF">NDU88_007010</name>
</gene>
<sequence length="111" mass="12318">MWARPCSPDVRNGSPHDLLELSPPTDPMGLGCWQGQELLSCSAANAEESDAMWRAVRHQRMRNWSRSADWIGDRAVTHRDTGENADRQSQSRGAVTPPESEPILTQCGFKG</sequence>
<accession>A0AAV7UNE3</accession>